<dbReference type="PANTHER" id="PTHR10353:SF36">
    <property type="entry name" value="LP05116P"/>
    <property type="match status" value="1"/>
</dbReference>
<gene>
    <name evidence="5" type="ORF">C8A03DRAFT_47967</name>
</gene>
<dbReference type="Proteomes" id="UP001303760">
    <property type="component" value="Unassembled WGS sequence"/>
</dbReference>
<dbReference type="EMBL" id="MU860539">
    <property type="protein sequence ID" value="KAK4233510.1"/>
    <property type="molecule type" value="Genomic_DNA"/>
</dbReference>
<keyword evidence="2 5" id="KW-0378">Hydrolase</keyword>
<evidence type="ECO:0000313" key="5">
    <source>
        <dbReference type="EMBL" id="KAK4233510.1"/>
    </source>
</evidence>
<organism evidence="5 6">
    <name type="scientific">Achaetomium macrosporum</name>
    <dbReference type="NCBI Taxonomy" id="79813"/>
    <lineage>
        <taxon>Eukaryota</taxon>
        <taxon>Fungi</taxon>
        <taxon>Dikarya</taxon>
        <taxon>Ascomycota</taxon>
        <taxon>Pezizomycotina</taxon>
        <taxon>Sordariomycetes</taxon>
        <taxon>Sordariomycetidae</taxon>
        <taxon>Sordariales</taxon>
        <taxon>Chaetomiaceae</taxon>
        <taxon>Achaetomium</taxon>
    </lineage>
</organism>
<evidence type="ECO:0000256" key="3">
    <source>
        <dbReference type="ARBA" id="ARBA00023295"/>
    </source>
</evidence>
<dbReference type="Gene3D" id="3.20.20.80">
    <property type="entry name" value="Glycosidases"/>
    <property type="match status" value="2"/>
</dbReference>
<dbReference type="GO" id="GO:0005975">
    <property type="term" value="P:carbohydrate metabolic process"/>
    <property type="evidence" value="ECO:0007669"/>
    <property type="project" value="InterPro"/>
</dbReference>
<keyword evidence="3" id="KW-0326">Glycosidase</keyword>
<dbReference type="InterPro" id="IPR017853">
    <property type="entry name" value="GH"/>
</dbReference>
<evidence type="ECO:0000313" key="6">
    <source>
        <dbReference type="Proteomes" id="UP001303760"/>
    </source>
</evidence>
<reference evidence="5" key="2">
    <citation type="submission" date="2023-05" db="EMBL/GenBank/DDBJ databases">
        <authorList>
            <consortium name="Lawrence Berkeley National Laboratory"/>
            <person name="Steindorff A."/>
            <person name="Hensen N."/>
            <person name="Bonometti L."/>
            <person name="Westerberg I."/>
            <person name="Brannstrom I.O."/>
            <person name="Guillou S."/>
            <person name="Cros-Aarteil S."/>
            <person name="Calhoun S."/>
            <person name="Haridas S."/>
            <person name="Kuo A."/>
            <person name="Mondo S."/>
            <person name="Pangilinan J."/>
            <person name="Riley R."/>
            <person name="Labutti K."/>
            <person name="Andreopoulos B."/>
            <person name="Lipzen A."/>
            <person name="Chen C."/>
            <person name="Yanf M."/>
            <person name="Daum C."/>
            <person name="Ng V."/>
            <person name="Clum A."/>
            <person name="Ohm R."/>
            <person name="Martin F."/>
            <person name="Silar P."/>
            <person name="Natvig D."/>
            <person name="Lalanne C."/>
            <person name="Gautier V."/>
            <person name="Ament-Velasquez S.L."/>
            <person name="Kruys A."/>
            <person name="Hutchinson M.I."/>
            <person name="Powell A.J."/>
            <person name="Barry K."/>
            <person name="Miller A.N."/>
            <person name="Grigoriev I.V."/>
            <person name="Debuchy R."/>
            <person name="Gladieux P."/>
            <person name="Thoren M.H."/>
            <person name="Johannesson H."/>
        </authorList>
    </citation>
    <scope>NUCLEOTIDE SEQUENCE</scope>
    <source>
        <strain evidence="5">CBS 532.94</strain>
    </source>
</reference>
<sequence>MPEKTCLRPGFAGVLPPDFLHGYASAAYQVDGATSKGGRGPCNWDEMLKDYPDNGDDACRSYDLWEEDDTLLQQPCSSHQIDALWAANTEPTITLCHYDTPLALDKRYRGFAVADPRELVDNFVSFAKVCFDRFGDRAKRWLTINEVKGLVKDYTHANFFRVGHNSLLAHGYAVQLYRKEFQESQKGQIDIALNYDWAEPVDGSEEPIKAAALSEERSLGWFALPIFKGVQTTSWDHYGDEFPRLTQEELGILKGSADFFSINHYGTMYTTGRQLEPNTATHFRELDDLEKTLYRDGVLIGRRGENGHPHTVPWGFRNLLNGYAVEHEAKMPLEAIVEDEYRQEFYDLYIGVMCSAVKEEGVKMAGYHCWSLLDNLEWNNGYTPRFGVTYIDRANGFQRVPKKSSQTGAAIWDHVVRK</sequence>
<protein>
    <submittedName>
        <fullName evidence="5">Glycoside hydrolase superfamily</fullName>
    </submittedName>
</protein>
<dbReference type="Pfam" id="PF00232">
    <property type="entry name" value="Glyco_hydro_1"/>
    <property type="match status" value="2"/>
</dbReference>
<reference evidence="5" key="1">
    <citation type="journal article" date="2023" name="Mol. Phylogenet. Evol.">
        <title>Genome-scale phylogeny and comparative genomics of the fungal order Sordariales.</title>
        <authorList>
            <person name="Hensen N."/>
            <person name="Bonometti L."/>
            <person name="Westerberg I."/>
            <person name="Brannstrom I.O."/>
            <person name="Guillou S."/>
            <person name="Cros-Aarteil S."/>
            <person name="Calhoun S."/>
            <person name="Haridas S."/>
            <person name="Kuo A."/>
            <person name="Mondo S."/>
            <person name="Pangilinan J."/>
            <person name="Riley R."/>
            <person name="LaButti K."/>
            <person name="Andreopoulos B."/>
            <person name="Lipzen A."/>
            <person name="Chen C."/>
            <person name="Yan M."/>
            <person name="Daum C."/>
            <person name="Ng V."/>
            <person name="Clum A."/>
            <person name="Steindorff A."/>
            <person name="Ohm R.A."/>
            <person name="Martin F."/>
            <person name="Silar P."/>
            <person name="Natvig D.O."/>
            <person name="Lalanne C."/>
            <person name="Gautier V."/>
            <person name="Ament-Velasquez S.L."/>
            <person name="Kruys A."/>
            <person name="Hutchinson M.I."/>
            <person name="Powell A.J."/>
            <person name="Barry K."/>
            <person name="Miller A.N."/>
            <person name="Grigoriev I.V."/>
            <person name="Debuchy R."/>
            <person name="Gladieux P."/>
            <person name="Hiltunen Thoren M."/>
            <person name="Johannesson H."/>
        </authorList>
    </citation>
    <scope>NUCLEOTIDE SEQUENCE</scope>
    <source>
        <strain evidence="5">CBS 532.94</strain>
    </source>
</reference>
<dbReference type="SUPFAM" id="SSF51445">
    <property type="entry name" value="(Trans)glycosidases"/>
    <property type="match status" value="1"/>
</dbReference>
<dbReference type="PRINTS" id="PR00131">
    <property type="entry name" value="GLHYDRLASE1"/>
</dbReference>
<proteinExistence type="inferred from homology"/>
<evidence type="ECO:0000256" key="1">
    <source>
        <dbReference type="ARBA" id="ARBA00010838"/>
    </source>
</evidence>
<dbReference type="GO" id="GO:0008422">
    <property type="term" value="F:beta-glucosidase activity"/>
    <property type="evidence" value="ECO:0007669"/>
    <property type="project" value="TreeGrafter"/>
</dbReference>
<dbReference type="PANTHER" id="PTHR10353">
    <property type="entry name" value="GLYCOSYL HYDROLASE"/>
    <property type="match status" value="1"/>
</dbReference>
<name>A0AAN7H9Z6_9PEZI</name>
<comment type="caution">
    <text evidence="5">The sequence shown here is derived from an EMBL/GenBank/DDBJ whole genome shotgun (WGS) entry which is preliminary data.</text>
</comment>
<accession>A0AAN7H9Z6</accession>
<keyword evidence="6" id="KW-1185">Reference proteome</keyword>
<dbReference type="InterPro" id="IPR001360">
    <property type="entry name" value="Glyco_hydro_1"/>
</dbReference>
<comment type="similarity">
    <text evidence="1 4">Belongs to the glycosyl hydrolase 1 family.</text>
</comment>
<evidence type="ECO:0000256" key="2">
    <source>
        <dbReference type="ARBA" id="ARBA00022801"/>
    </source>
</evidence>
<evidence type="ECO:0000256" key="4">
    <source>
        <dbReference type="RuleBase" id="RU003690"/>
    </source>
</evidence>
<dbReference type="AlphaFoldDB" id="A0AAN7H9Z6"/>